<proteinExistence type="predicted"/>
<dbReference type="Pfam" id="PF01863">
    <property type="entry name" value="YgjP-like"/>
    <property type="match status" value="1"/>
</dbReference>
<keyword evidence="3" id="KW-1185">Reference proteome</keyword>
<dbReference type="InterPro" id="IPR002725">
    <property type="entry name" value="YgjP-like_metallopeptidase"/>
</dbReference>
<dbReference type="PANTHER" id="PTHR30399">
    <property type="entry name" value="UNCHARACTERIZED PROTEIN YGJP"/>
    <property type="match status" value="1"/>
</dbReference>
<evidence type="ECO:0000313" key="2">
    <source>
        <dbReference type="EMBL" id="EPF73576.1"/>
    </source>
</evidence>
<comment type="caution">
    <text evidence="2">The sequence shown here is derived from an EMBL/GenBank/DDBJ whole genome shotgun (WGS) entry which is preliminary data.</text>
</comment>
<dbReference type="Proteomes" id="UP000014568">
    <property type="component" value="Unassembled WGS sequence"/>
</dbReference>
<protein>
    <recommendedName>
        <fullName evidence="1">YgjP-like metallopeptidase domain-containing protein</fullName>
    </recommendedName>
</protein>
<dbReference type="STRING" id="632955.GCA_000829675_01787"/>
<organism evidence="2 3">
    <name type="scientific">Acinetobacter rudis CIP 110305</name>
    <dbReference type="NCBI Taxonomy" id="421052"/>
    <lineage>
        <taxon>Bacteria</taxon>
        <taxon>Pseudomonadati</taxon>
        <taxon>Pseudomonadota</taxon>
        <taxon>Gammaproteobacteria</taxon>
        <taxon>Moraxellales</taxon>
        <taxon>Moraxellaceae</taxon>
        <taxon>Acinetobacter</taxon>
    </lineage>
</organism>
<reference evidence="2 3" key="1">
    <citation type="submission" date="2013-06" db="EMBL/GenBank/DDBJ databases">
        <title>The Genome Sequence of Acinetobacter rudis CIP 110305.</title>
        <authorList>
            <consortium name="The Broad Institute Genome Sequencing Platform"/>
            <consortium name="The Broad Institute Genome Sequencing Center for Infectious Disease"/>
            <person name="Cerqueira G."/>
            <person name="Feldgarden M."/>
            <person name="Courvalin P."/>
            <person name="Perichon B."/>
            <person name="Grillot-Courvalin C."/>
            <person name="Clermont D."/>
            <person name="Rocha E."/>
            <person name="Yoon E.-J."/>
            <person name="Nemec A."/>
            <person name="Young S.K."/>
            <person name="Zeng Q."/>
            <person name="Gargeya S."/>
            <person name="Fitzgerald M."/>
            <person name="Abouelleil A."/>
            <person name="Alvarado L."/>
            <person name="Berlin A.M."/>
            <person name="Chapman S.B."/>
            <person name="Dewar J."/>
            <person name="Goldberg J."/>
            <person name="Griggs A."/>
            <person name="Gujja S."/>
            <person name="Hansen M."/>
            <person name="Howarth C."/>
            <person name="Imamovic A."/>
            <person name="Larimer J."/>
            <person name="McCowan C."/>
            <person name="Murphy C."/>
            <person name="Pearson M."/>
            <person name="Priest M."/>
            <person name="Roberts A."/>
            <person name="Saif S."/>
            <person name="Shea T."/>
            <person name="Sykes S."/>
            <person name="Wortman J."/>
            <person name="Nusbaum C."/>
            <person name="Birren B."/>
        </authorList>
    </citation>
    <scope>NUCLEOTIDE SEQUENCE [LARGE SCALE GENOMIC DNA]</scope>
    <source>
        <strain evidence="2 3">CIP 110305</strain>
    </source>
</reference>
<accession>S3P420</accession>
<gene>
    <name evidence="2" type="ORF">F945_02013</name>
</gene>
<evidence type="ECO:0000313" key="3">
    <source>
        <dbReference type="Proteomes" id="UP000014568"/>
    </source>
</evidence>
<dbReference type="RefSeq" id="WP_016656420.1">
    <property type="nucleotide sequence ID" value="NZ_KE340353.1"/>
</dbReference>
<evidence type="ECO:0000259" key="1">
    <source>
        <dbReference type="Pfam" id="PF01863"/>
    </source>
</evidence>
<dbReference type="CDD" id="cd07344">
    <property type="entry name" value="M48_yhfN_like"/>
    <property type="match status" value="1"/>
</dbReference>
<dbReference type="OrthoDB" id="9811177at2"/>
<dbReference type="Gene3D" id="3.30.2010.10">
    <property type="entry name" value="Metalloproteases ('zincins'), catalytic domain"/>
    <property type="match status" value="1"/>
</dbReference>
<dbReference type="PATRIC" id="fig|421052.3.peg.1963"/>
<dbReference type="EMBL" id="ATGI01000024">
    <property type="protein sequence ID" value="EPF73576.1"/>
    <property type="molecule type" value="Genomic_DNA"/>
</dbReference>
<dbReference type="AlphaFoldDB" id="S3P420"/>
<feature type="domain" description="YgjP-like metallopeptidase" evidence="1">
    <location>
        <begin position="19"/>
        <end position="217"/>
    </location>
</feature>
<dbReference type="HOGENOM" id="CLU_065947_0_0_6"/>
<dbReference type="eggNOG" id="COG1451">
    <property type="taxonomic scope" value="Bacteria"/>
</dbReference>
<name>S3P420_9GAMM</name>
<dbReference type="InterPro" id="IPR053136">
    <property type="entry name" value="UTP_pyrophosphatase-like"/>
</dbReference>
<sequence>MSICQDLPEIQIVRHARAKHLRLRVYTDSIRLTVPLRCGRQQIENFLKQSESWLVETWQKQYDSTQVQSQTLPQQIQLFDHNIAIDIEYVAQKDLFIYLPEHNMLRVDQTQAEIGLKTFILSYAKHKLPKYLSHLAQEHVIPFAKCNIRHPKTRWGSCSSQHDIMLNAALVLYPQAVVRYVCIHELAHTRHFDHSPAFWSEVEKFDINYKQHRKMLKTIALPYWWHYSAKL</sequence>
<dbReference type="PANTHER" id="PTHR30399:SF1">
    <property type="entry name" value="UTP PYROPHOSPHATASE"/>
    <property type="match status" value="1"/>
</dbReference>